<feature type="signal peptide" evidence="1">
    <location>
        <begin position="1"/>
        <end position="22"/>
    </location>
</feature>
<dbReference type="Proteomes" id="UP001620409">
    <property type="component" value="Unassembled WGS sequence"/>
</dbReference>
<evidence type="ECO:0000313" key="3">
    <source>
        <dbReference type="Proteomes" id="UP001620409"/>
    </source>
</evidence>
<dbReference type="RefSeq" id="WP_380011364.1">
    <property type="nucleotide sequence ID" value="NZ_JADIKI010000023.1"/>
</dbReference>
<organism evidence="2 3">
    <name type="scientific">Dyella humi</name>
    <dbReference type="NCBI Taxonomy" id="1770547"/>
    <lineage>
        <taxon>Bacteria</taxon>
        <taxon>Pseudomonadati</taxon>
        <taxon>Pseudomonadota</taxon>
        <taxon>Gammaproteobacteria</taxon>
        <taxon>Lysobacterales</taxon>
        <taxon>Rhodanobacteraceae</taxon>
        <taxon>Dyella</taxon>
    </lineage>
</organism>
<reference evidence="2 3" key="1">
    <citation type="submission" date="2020-10" db="EMBL/GenBank/DDBJ databases">
        <title>Phylogeny of dyella-like bacteria.</title>
        <authorList>
            <person name="Fu J."/>
        </authorList>
    </citation>
    <scope>NUCLEOTIDE SEQUENCE [LARGE SCALE GENOMIC DNA]</scope>
    <source>
        <strain evidence="2 3">DHG40</strain>
    </source>
</reference>
<dbReference type="EMBL" id="JADIKI010000023">
    <property type="protein sequence ID" value="MFK2856788.1"/>
    <property type="molecule type" value="Genomic_DNA"/>
</dbReference>
<protein>
    <submittedName>
        <fullName evidence="2">Uncharacterized protein</fullName>
    </submittedName>
</protein>
<evidence type="ECO:0000256" key="1">
    <source>
        <dbReference type="SAM" id="SignalP"/>
    </source>
</evidence>
<sequence length="258" mass="28751">MKSKATWQALAIALLCMTGAQAAEPEKANVVRDYTDSVAPADQQAYEAGIKRYNECLGQHGFKYGWRAWIHETGDTYMYSYVTDPLAWGSFDDMRATGKVCDPSISKDINPHLRSETSAFLVMLPELSYMPDQAMMKSDFIEVTFFKLKPSHAAFEAFRAAAQKIAAASAKTHWSSHYSVGEVREGGQDAPDFIIVSPSNSWADLEKEDSPPLWTMVENVYGKEAAQAMRKALNDAIVDQSSHVDRYDADLTYVPPKQ</sequence>
<keyword evidence="3" id="KW-1185">Reference proteome</keyword>
<keyword evidence="1" id="KW-0732">Signal</keyword>
<evidence type="ECO:0000313" key="2">
    <source>
        <dbReference type="EMBL" id="MFK2856788.1"/>
    </source>
</evidence>
<name>A0ABW8INS4_9GAMM</name>
<comment type="caution">
    <text evidence="2">The sequence shown here is derived from an EMBL/GenBank/DDBJ whole genome shotgun (WGS) entry which is preliminary data.</text>
</comment>
<accession>A0ABW8INS4</accession>
<proteinExistence type="predicted"/>
<feature type="chain" id="PRO_5046599125" evidence="1">
    <location>
        <begin position="23"/>
        <end position="258"/>
    </location>
</feature>
<gene>
    <name evidence="2" type="ORF">ISP18_19440</name>
</gene>